<dbReference type="SMART" id="SM00866">
    <property type="entry name" value="UTRA"/>
    <property type="match status" value="1"/>
</dbReference>
<dbReference type="InterPro" id="IPR011663">
    <property type="entry name" value="UTRA"/>
</dbReference>
<dbReference type="SUPFAM" id="SSF46785">
    <property type="entry name" value="Winged helix' DNA-binding domain"/>
    <property type="match status" value="1"/>
</dbReference>
<sequence>MGKVEPKYILISRELRQRIKDGSYPINSRLPDGKTLAEIYQVSLMTMKRALDLLVAEGFVLRRRGDGSFVRDWKSGKQSHLYSLQEAYQTYQEQLISKVLTFDIIRPSEAVADKLSISTDDFVYHIVRLRLLENRPIIIEYTYMPVAEVPHLKREHVERSIYSYVTTELNRKVHSAFVRIAGKRPTVLECREMGLSKTDFLMEIEQVGCLDNCRVFEYSISHHLPEVFDFETVMFNQ</sequence>
<dbReference type="PROSITE" id="PS50949">
    <property type="entry name" value="HTH_GNTR"/>
    <property type="match status" value="1"/>
</dbReference>
<keyword evidence="4" id="KW-0804">Transcription</keyword>
<dbReference type="SUPFAM" id="SSF64288">
    <property type="entry name" value="Chorismate lyase-like"/>
    <property type="match status" value="1"/>
</dbReference>
<gene>
    <name evidence="6" type="ORF">HF992_08050</name>
</gene>
<dbReference type="EMBL" id="JAAXPR010000015">
    <property type="protein sequence ID" value="NKZ20780.1"/>
    <property type="molecule type" value="Genomic_DNA"/>
</dbReference>
<evidence type="ECO:0000256" key="2">
    <source>
        <dbReference type="ARBA" id="ARBA00023015"/>
    </source>
</evidence>
<name>A0A7X6S1W6_9STRE</name>
<evidence type="ECO:0000256" key="3">
    <source>
        <dbReference type="ARBA" id="ARBA00023125"/>
    </source>
</evidence>
<dbReference type="Gene3D" id="1.10.10.10">
    <property type="entry name" value="Winged helix-like DNA-binding domain superfamily/Winged helix DNA-binding domain"/>
    <property type="match status" value="1"/>
</dbReference>
<dbReference type="GO" id="GO:0003700">
    <property type="term" value="F:DNA-binding transcription factor activity"/>
    <property type="evidence" value="ECO:0007669"/>
    <property type="project" value="InterPro"/>
</dbReference>
<evidence type="ECO:0000256" key="1">
    <source>
        <dbReference type="ARBA" id="ARBA00022491"/>
    </source>
</evidence>
<dbReference type="InterPro" id="IPR050679">
    <property type="entry name" value="Bact_HTH_transcr_reg"/>
</dbReference>
<dbReference type="SMART" id="SM00345">
    <property type="entry name" value="HTH_GNTR"/>
    <property type="match status" value="1"/>
</dbReference>
<keyword evidence="1" id="KW-0678">Repressor</keyword>
<dbReference type="Pfam" id="PF00392">
    <property type="entry name" value="GntR"/>
    <property type="match status" value="1"/>
</dbReference>
<keyword evidence="2" id="KW-0805">Transcription regulation</keyword>
<dbReference type="GO" id="GO:0045892">
    <property type="term" value="P:negative regulation of DNA-templated transcription"/>
    <property type="evidence" value="ECO:0007669"/>
    <property type="project" value="TreeGrafter"/>
</dbReference>
<dbReference type="PANTHER" id="PTHR44846:SF5">
    <property type="entry name" value="HTH-TYPE TRANSCRIPTIONAL REGULATOR GMUR"/>
    <property type="match status" value="1"/>
</dbReference>
<organism evidence="6 7">
    <name type="scientific">Streptococcus ovuberis</name>
    <dbReference type="NCBI Taxonomy" id="1936207"/>
    <lineage>
        <taxon>Bacteria</taxon>
        <taxon>Bacillati</taxon>
        <taxon>Bacillota</taxon>
        <taxon>Bacilli</taxon>
        <taxon>Lactobacillales</taxon>
        <taxon>Streptococcaceae</taxon>
        <taxon>Streptococcus</taxon>
    </lineage>
</organism>
<dbReference type="GO" id="GO:0003677">
    <property type="term" value="F:DNA binding"/>
    <property type="evidence" value="ECO:0007669"/>
    <property type="project" value="UniProtKB-KW"/>
</dbReference>
<evidence type="ECO:0000313" key="6">
    <source>
        <dbReference type="EMBL" id="NKZ20780.1"/>
    </source>
</evidence>
<feature type="domain" description="HTH gntR-type" evidence="5">
    <location>
        <begin position="5"/>
        <end position="73"/>
    </location>
</feature>
<dbReference type="Pfam" id="PF07702">
    <property type="entry name" value="UTRA"/>
    <property type="match status" value="1"/>
</dbReference>
<protein>
    <submittedName>
        <fullName evidence="6">GntR family transcriptional regulator</fullName>
    </submittedName>
</protein>
<evidence type="ECO:0000256" key="4">
    <source>
        <dbReference type="ARBA" id="ARBA00023163"/>
    </source>
</evidence>
<dbReference type="InterPro" id="IPR028978">
    <property type="entry name" value="Chorismate_lyase_/UTRA_dom_sf"/>
</dbReference>
<dbReference type="InterPro" id="IPR036388">
    <property type="entry name" value="WH-like_DNA-bd_sf"/>
</dbReference>
<dbReference type="InterPro" id="IPR036390">
    <property type="entry name" value="WH_DNA-bd_sf"/>
</dbReference>
<accession>A0A7X6S1W6</accession>
<proteinExistence type="predicted"/>
<dbReference type="InterPro" id="IPR000524">
    <property type="entry name" value="Tscrpt_reg_HTH_GntR"/>
</dbReference>
<evidence type="ECO:0000313" key="7">
    <source>
        <dbReference type="Proteomes" id="UP000522720"/>
    </source>
</evidence>
<dbReference type="Gene3D" id="3.40.1410.10">
    <property type="entry name" value="Chorismate lyase-like"/>
    <property type="match status" value="1"/>
</dbReference>
<reference evidence="6 7" key="1">
    <citation type="submission" date="2020-04" db="EMBL/GenBank/DDBJ databases">
        <title>MicrobeNet Type strains.</title>
        <authorList>
            <person name="Nicholson A.C."/>
        </authorList>
    </citation>
    <scope>NUCLEOTIDE SEQUENCE [LARGE SCALE GENOMIC DNA]</scope>
    <source>
        <strain evidence="6 7">CCUG 69612</strain>
    </source>
</reference>
<dbReference type="AlphaFoldDB" id="A0A7X6S1W6"/>
<keyword evidence="3" id="KW-0238">DNA-binding</keyword>
<dbReference type="Proteomes" id="UP000522720">
    <property type="component" value="Unassembled WGS sequence"/>
</dbReference>
<evidence type="ECO:0000259" key="5">
    <source>
        <dbReference type="PROSITE" id="PS50949"/>
    </source>
</evidence>
<dbReference type="CDD" id="cd07377">
    <property type="entry name" value="WHTH_GntR"/>
    <property type="match status" value="1"/>
</dbReference>
<keyword evidence="7" id="KW-1185">Reference proteome</keyword>
<dbReference type="PANTHER" id="PTHR44846">
    <property type="entry name" value="MANNOSYL-D-GLYCERATE TRANSPORT/METABOLISM SYSTEM REPRESSOR MNGR-RELATED"/>
    <property type="match status" value="1"/>
</dbReference>
<comment type="caution">
    <text evidence="6">The sequence shown here is derived from an EMBL/GenBank/DDBJ whole genome shotgun (WGS) entry which is preliminary data.</text>
</comment>
<dbReference type="FunFam" id="3.40.1410.10:FF:000008">
    <property type="entry name" value="Transcriptional regulator, GntR family"/>
    <property type="match status" value="1"/>
</dbReference>